<keyword evidence="9" id="KW-1185">Reference proteome</keyword>
<accession>A0A2M9STR6</accession>
<dbReference type="EMBL" id="VOGX01000018">
    <property type="protein sequence ID" value="TWV25785.1"/>
    <property type="molecule type" value="Genomic_DNA"/>
</dbReference>
<comment type="caution">
    <text evidence="4">The sequence shown here is derived from an EMBL/GenBank/DDBJ whole genome shotgun (WGS) entry which is preliminary data.</text>
</comment>
<dbReference type="Pfam" id="PF12647">
    <property type="entry name" value="RNHCP"/>
    <property type="match status" value="1"/>
</dbReference>
<dbReference type="AlphaFoldDB" id="A0A140G452"/>
<dbReference type="Proteomes" id="UP001051844">
    <property type="component" value="Unassembled WGS sequence"/>
</dbReference>
<dbReference type="Proteomes" id="UP000292693">
    <property type="component" value="Unassembled WGS sequence"/>
</dbReference>
<dbReference type="EMBL" id="PKLK01000001">
    <property type="protein sequence ID" value="RZE46438.1"/>
    <property type="molecule type" value="Genomic_DNA"/>
</dbReference>
<dbReference type="InterPro" id="IPR024439">
    <property type="entry name" value="RNHCP"/>
</dbReference>
<evidence type="ECO:0000313" key="8">
    <source>
        <dbReference type="Proteomes" id="UP000292693"/>
    </source>
</evidence>
<name>A0A140G452_9ACTN</name>
<evidence type="ECO:0000313" key="6">
    <source>
        <dbReference type="EMBL" id="TWV25785.1"/>
    </source>
</evidence>
<evidence type="ECO:0000259" key="2">
    <source>
        <dbReference type="Pfam" id="PF12647"/>
    </source>
</evidence>
<reference evidence="6" key="2">
    <citation type="journal article" date="2019" name="Microbiol. Resour. Announc.">
        <title>Draft Genomic Sequences of Streptomyces misionensis and Streptomyces albidoflavus, bacteria applied for phytopathogen biocontrol.</title>
        <authorList>
            <person name="Pylro V."/>
            <person name="Dias A."/>
            <person name="Andreote F."/>
            <person name="Varani A."/>
            <person name="Andreote C."/>
            <person name="Bernardo E."/>
            <person name="Martins T."/>
        </authorList>
    </citation>
    <scope>NUCLEOTIDE SEQUENCE</scope>
    <source>
        <strain evidence="6">77</strain>
    </source>
</reference>
<dbReference type="EMBL" id="BNDZ01000003">
    <property type="protein sequence ID" value="GHI44013.1"/>
    <property type="molecule type" value="Genomic_DNA"/>
</dbReference>
<protein>
    <submittedName>
        <fullName evidence="4">RNHCP domain-containing protein</fullName>
    </submittedName>
</protein>
<reference evidence="6" key="3">
    <citation type="submission" date="2019-07" db="EMBL/GenBank/DDBJ databases">
        <authorList>
            <person name="Pylro V."/>
            <person name="Dias A."/>
            <person name="Andreote F."/>
            <person name="Varani A."/>
            <person name="Andreote C."/>
            <person name="Bernardo E."/>
            <person name="Martins T."/>
        </authorList>
    </citation>
    <scope>NUCLEOTIDE SEQUENCE</scope>
    <source>
        <strain evidence="6">77</strain>
    </source>
</reference>
<evidence type="ECO:0000313" key="3">
    <source>
        <dbReference type="EMBL" id="GHI44013.1"/>
    </source>
</evidence>
<proteinExistence type="predicted"/>
<reference evidence="3" key="4">
    <citation type="submission" date="2022-09" db="EMBL/GenBank/DDBJ databases">
        <title>Whole genome shotgun sequence of Streptomyces albidoflavus NBRC 12854.</title>
        <authorList>
            <person name="Komaki H."/>
            <person name="Tamura T."/>
        </authorList>
    </citation>
    <scope>NUCLEOTIDE SEQUENCE</scope>
    <source>
        <strain evidence="3">NBRC 12854</strain>
    </source>
</reference>
<dbReference type="Proteomes" id="UP000318052">
    <property type="component" value="Unassembled WGS sequence"/>
</dbReference>
<evidence type="ECO:0000313" key="7">
    <source>
        <dbReference type="Proteomes" id="UP000292095"/>
    </source>
</evidence>
<dbReference type="RefSeq" id="WP_008407641.1">
    <property type="nucleotide sequence ID" value="NZ_BNDZ01000003.1"/>
</dbReference>
<gene>
    <name evidence="5" type="ORF">C0Q91_00690</name>
    <name evidence="4" type="ORF">C0Q92_00670</name>
    <name evidence="6" type="ORF">FRZ02_03405</name>
    <name evidence="3" type="ORF">ScoT_01870</name>
</gene>
<feature type="compositionally biased region" description="Basic and acidic residues" evidence="1">
    <location>
        <begin position="1"/>
        <end position="11"/>
    </location>
</feature>
<feature type="domain" description="RNHCP" evidence="2">
    <location>
        <begin position="14"/>
        <end position="92"/>
    </location>
</feature>
<dbReference type="Proteomes" id="UP000292095">
    <property type="component" value="Unassembled WGS sequence"/>
</dbReference>
<evidence type="ECO:0000313" key="5">
    <source>
        <dbReference type="EMBL" id="RZE46438.1"/>
    </source>
</evidence>
<sequence length="112" mass="11800">MSDHLTTDRTDPTTAFDCPSCGTSSAGGPRDHCPQCLHTRHRDSADPCGAPMAPLAVAVHGPGDWRLIHRCTACATLTSAPVRADDHQVALMALAVRPLAQPPFPLGLLGRI</sequence>
<accession>A0A140G452</accession>
<evidence type="ECO:0000313" key="4">
    <source>
        <dbReference type="EMBL" id="RZE30371.1"/>
    </source>
</evidence>
<organism evidence="4 8">
    <name type="scientific">Streptomyces albidoflavus</name>
    <dbReference type="NCBI Taxonomy" id="1886"/>
    <lineage>
        <taxon>Bacteria</taxon>
        <taxon>Bacillati</taxon>
        <taxon>Actinomycetota</taxon>
        <taxon>Actinomycetes</taxon>
        <taxon>Kitasatosporales</taxon>
        <taxon>Streptomycetaceae</taxon>
        <taxon>Streptomyces</taxon>
        <taxon>Streptomyces albidoflavus group</taxon>
    </lineage>
</organism>
<evidence type="ECO:0000313" key="9">
    <source>
        <dbReference type="Proteomes" id="UP000318052"/>
    </source>
</evidence>
<feature type="region of interest" description="Disordered" evidence="1">
    <location>
        <begin position="1"/>
        <end position="30"/>
    </location>
</feature>
<reference evidence="7 8" key="1">
    <citation type="submission" date="2017-12" db="EMBL/GenBank/DDBJ databases">
        <title>Population genomics insights into the ecological differentiation and adaptive evolution in streptomycetes.</title>
        <authorList>
            <person name="Li Y."/>
            <person name="Huang Y."/>
        </authorList>
    </citation>
    <scope>NUCLEOTIDE SEQUENCE [LARGE SCALE GENOMIC DNA]</scope>
    <source>
        <strain evidence="5 7">FXJ.2339</strain>
        <strain evidence="4 8">NBRC 100770</strain>
    </source>
</reference>
<dbReference type="EMBL" id="PKLL01000001">
    <property type="protein sequence ID" value="RZE30371.1"/>
    <property type="molecule type" value="Genomic_DNA"/>
</dbReference>
<evidence type="ECO:0000256" key="1">
    <source>
        <dbReference type="SAM" id="MobiDB-lite"/>
    </source>
</evidence>